<comment type="caution">
    <text evidence="2">The sequence shown here is derived from an EMBL/GenBank/DDBJ whole genome shotgun (WGS) entry which is preliminary data.</text>
</comment>
<feature type="compositionally biased region" description="Basic and acidic residues" evidence="1">
    <location>
        <begin position="1"/>
        <end position="14"/>
    </location>
</feature>
<sequence length="78" mass="8979">MDLADVKNKGKEKVGVSISEPPTLPPLPPKKSEQDDERSREESDRRELIRQLERLIDVGQRKLEEMLKNLRWKPSSGA</sequence>
<feature type="compositionally biased region" description="Basic and acidic residues" evidence="1">
    <location>
        <begin position="30"/>
        <end position="46"/>
    </location>
</feature>
<dbReference type="AlphaFoldDB" id="A0A1R3JH86"/>
<evidence type="ECO:0000313" key="2">
    <source>
        <dbReference type="EMBL" id="OMO94203.1"/>
    </source>
</evidence>
<evidence type="ECO:0000256" key="1">
    <source>
        <dbReference type="SAM" id="MobiDB-lite"/>
    </source>
</evidence>
<name>A0A1R3JH86_9ROSI</name>
<reference evidence="3" key="1">
    <citation type="submission" date="2013-09" db="EMBL/GenBank/DDBJ databases">
        <title>Corchorus olitorius genome sequencing.</title>
        <authorList>
            <person name="Alam M."/>
            <person name="Haque M.S."/>
            <person name="Islam M.S."/>
            <person name="Emdad E.M."/>
            <person name="Islam M.M."/>
            <person name="Ahmed B."/>
            <person name="Halim A."/>
            <person name="Hossen Q.M.M."/>
            <person name="Hossain M.Z."/>
            <person name="Ahmed R."/>
            <person name="Khan M.M."/>
            <person name="Islam R."/>
            <person name="Rashid M.M."/>
            <person name="Khan S.A."/>
            <person name="Rahman M.S."/>
            <person name="Alam M."/>
            <person name="Yahiya A.S."/>
            <person name="Khan M.S."/>
            <person name="Azam M.S."/>
            <person name="Haque T."/>
            <person name="Lashkar M.Z.H."/>
            <person name="Akhand A.I."/>
            <person name="Morshed G."/>
            <person name="Roy S."/>
            <person name="Uddin K.S."/>
            <person name="Rabeya T."/>
            <person name="Hossain A.S."/>
            <person name="Chowdhury A."/>
            <person name="Snigdha A.R."/>
            <person name="Mortoza M.S."/>
            <person name="Matin S.A."/>
            <person name="Hoque S.M.E."/>
            <person name="Islam M.K."/>
            <person name="Roy D.K."/>
            <person name="Haider R."/>
            <person name="Moosa M.M."/>
            <person name="Elias S.M."/>
            <person name="Hasan A.M."/>
            <person name="Jahan S."/>
            <person name="Shafiuddin M."/>
            <person name="Mahmood N."/>
            <person name="Shommy N.S."/>
        </authorList>
    </citation>
    <scope>NUCLEOTIDE SEQUENCE [LARGE SCALE GENOMIC DNA]</scope>
    <source>
        <strain evidence="3">cv. O-4</strain>
    </source>
</reference>
<dbReference type="EMBL" id="AWUE01016104">
    <property type="protein sequence ID" value="OMO94203.1"/>
    <property type="molecule type" value="Genomic_DNA"/>
</dbReference>
<evidence type="ECO:0000313" key="3">
    <source>
        <dbReference type="Proteomes" id="UP000187203"/>
    </source>
</evidence>
<accession>A0A1R3JH86</accession>
<dbReference type="Proteomes" id="UP000187203">
    <property type="component" value="Unassembled WGS sequence"/>
</dbReference>
<proteinExistence type="predicted"/>
<protein>
    <submittedName>
        <fullName evidence="2">Uncharacterized protein</fullName>
    </submittedName>
</protein>
<keyword evidence="3" id="KW-1185">Reference proteome</keyword>
<organism evidence="2 3">
    <name type="scientific">Corchorus olitorius</name>
    <dbReference type="NCBI Taxonomy" id="93759"/>
    <lineage>
        <taxon>Eukaryota</taxon>
        <taxon>Viridiplantae</taxon>
        <taxon>Streptophyta</taxon>
        <taxon>Embryophyta</taxon>
        <taxon>Tracheophyta</taxon>
        <taxon>Spermatophyta</taxon>
        <taxon>Magnoliopsida</taxon>
        <taxon>eudicotyledons</taxon>
        <taxon>Gunneridae</taxon>
        <taxon>Pentapetalae</taxon>
        <taxon>rosids</taxon>
        <taxon>malvids</taxon>
        <taxon>Malvales</taxon>
        <taxon>Malvaceae</taxon>
        <taxon>Grewioideae</taxon>
        <taxon>Apeibeae</taxon>
        <taxon>Corchorus</taxon>
    </lineage>
</organism>
<gene>
    <name evidence="2" type="ORF">COLO4_16478</name>
</gene>
<feature type="region of interest" description="Disordered" evidence="1">
    <location>
        <begin position="1"/>
        <end position="46"/>
    </location>
</feature>